<evidence type="ECO:0000313" key="9">
    <source>
        <dbReference type="Proteomes" id="UP000283341"/>
    </source>
</evidence>
<evidence type="ECO:0000313" key="3">
    <source>
        <dbReference type="EMBL" id="KAA5411491.1"/>
    </source>
</evidence>
<name>A0A0N7IFW7_9BACE</name>
<reference evidence="6" key="4">
    <citation type="submission" date="2023-03" db="EMBL/GenBank/DDBJ databases">
        <title>DFI Biobank Strains.</title>
        <authorList>
            <person name="Mostad J."/>
            <person name="Paddock L."/>
            <person name="Medina S."/>
            <person name="Waligurski E."/>
            <person name="Barat B."/>
            <person name="Smith R."/>
            <person name="Burgo V."/>
            <person name="Metcalfe C."/>
            <person name="Woodson C."/>
            <person name="Sundararajan A."/>
            <person name="Ramaswamy R."/>
            <person name="Lin H."/>
            <person name="Pamer E.G."/>
        </authorList>
    </citation>
    <scope>NUCLEOTIDE SEQUENCE</scope>
    <source>
        <strain evidence="6">DFI.9.5</strain>
    </source>
</reference>
<dbReference type="AlphaFoldDB" id="A0A0N7IFW7"/>
<dbReference type="STRING" id="246787.BcellWH2_04135"/>
<dbReference type="InterPro" id="IPR020825">
    <property type="entry name" value="Phe-tRNA_synthase-like_B3/B4"/>
</dbReference>
<dbReference type="Proteomes" id="UP000061809">
    <property type="component" value="Chromosome"/>
</dbReference>
<dbReference type="EMBL" id="VVYW01000001">
    <property type="protein sequence ID" value="KAA5411491.1"/>
    <property type="molecule type" value="Genomic_DNA"/>
</dbReference>
<evidence type="ECO:0000313" key="4">
    <source>
        <dbReference type="EMBL" id="KAA5422402.1"/>
    </source>
</evidence>
<dbReference type="SUPFAM" id="SSF56037">
    <property type="entry name" value="PheT/TilS domain"/>
    <property type="match status" value="1"/>
</dbReference>
<evidence type="ECO:0000313" key="11">
    <source>
        <dbReference type="Proteomes" id="UP000448877"/>
    </source>
</evidence>
<reference evidence="7 9" key="2">
    <citation type="submission" date="2018-08" db="EMBL/GenBank/DDBJ databases">
        <title>A genome reference for cultivated species of the human gut microbiota.</title>
        <authorList>
            <person name="Zou Y."/>
            <person name="Xue W."/>
            <person name="Luo G."/>
        </authorList>
    </citation>
    <scope>NUCLEOTIDE SEQUENCE [LARGE SCALE GENOMIC DNA]</scope>
    <source>
        <strain evidence="7 9">AF22-3AC</strain>
    </source>
</reference>
<dbReference type="RefSeq" id="WP_007212572.1">
    <property type="nucleotide sequence ID" value="NZ_CABMLT010000008.1"/>
</dbReference>
<dbReference type="InterPro" id="IPR005146">
    <property type="entry name" value="B3/B4_tRNA-bd"/>
</dbReference>
<dbReference type="EMBL" id="QRVJ01000001">
    <property type="protein sequence ID" value="RGS40219.1"/>
    <property type="molecule type" value="Genomic_DNA"/>
</dbReference>
<dbReference type="EMBL" id="CP012801">
    <property type="protein sequence ID" value="ALJ61355.1"/>
    <property type="molecule type" value="Genomic_DNA"/>
</dbReference>
<evidence type="ECO:0000313" key="7">
    <source>
        <dbReference type="EMBL" id="RGS40219.1"/>
    </source>
</evidence>
<evidence type="ECO:0000313" key="2">
    <source>
        <dbReference type="EMBL" id="ALJ61355.1"/>
    </source>
</evidence>
<evidence type="ECO:0000313" key="12">
    <source>
        <dbReference type="Proteomes" id="UP000482653"/>
    </source>
</evidence>
<gene>
    <name evidence="2" type="ORF">BcellWH2_04135</name>
    <name evidence="7" type="ORF">DWX97_02835</name>
    <name evidence="5" type="ORF">F2Y81_01470</name>
    <name evidence="3" type="ORF">F2Y86_01875</name>
    <name evidence="4" type="ORF">F2Y87_01410</name>
    <name evidence="6" type="ORF">PZH42_25155</name>
</gene>
<evidence type="ECO:0000259" key="1">
    <source>
        <dbReference type="SMART" id="SM00873"/>
    </source>
</evidence>
<dbReference type="Proteomes" id="UP001221924">
    <property type="component" value="Unassembled WGS sequence"/>
</dbReference>
<reference evidence="2 8" key="1">
    <citation type="journal article" date="2015" name="Science">
        <title>Genetic determinants of in vivo fitness and diet responsiveness in multiple human gut Bacteroides.</title>
        <authorList>
            <person name="Wu M."/>
            <person name="McNulty N.P."/>
            <person name="Rodionov D.A."/>
            <person name="Khoroshkin M.S."/>
            <person name="Griffin N.W."/>
            <person name="Cheng J."/>
            <person name="Latreille P."/>
            <person name="Kerstetter R.A."/>
            <person name="Terrapon N."/>
            <person name="Henrissat B."/>
            <person name="Osterman A.L."/>
            <person name="Gordon J.I."/>
        </authorList>
    </citation>
    <scope>NUCLEOTIDE SEQUENCE [LARGE SCALE GENOMIC DNA]</scope>
    <source>
        <strain evidence="2 8">WH2</strain>
    </source>
</reference>
<dbReference type="PATRIC" id="fig|246787.4.peg.4278"/>
<dbReference type="Proteomes" id="UP000448877">
    <property type="component" value="Unassembled WGS sequence"/>
</dbReference>
<dbReference type="SMART" id="SM00873">
    <property type="entry name" value="B3_4"/>
    <property type="match status" value="1"/>
</dbReference>
<evidence type="ECO:0000313" key="6">
    <source>
        <dbReference type="EMBL" id="MDE8697393.1"/>
    </source>
</evidence>
<evidence type="ECO:0000313" key="10">
    <source>
        <dbReference type="Proteomes" id="UP000325055"/>
    </source>
</evidence>
<evidence type="ECO:0000313" key="8">
    <source>
        <dbReference type="Proteomes" id="UP000061809"/>
    </source>
</evidence>
<dbReference type="Proteomes" id="UP000283341">
    <property type="component" value="Unassembled WGS sequence"/>
</dbReference>
<dbReference type="Pfam" id="PF03483">
    <property type="entry name" value="B3_4"/>
    <property type="match status" value="1"/>
</dbReference>
<reference evidence="10 11" key="3">
    <citation type="journal article" date="2019" name="Nat. Med.">
        <title>A library of human gut bacterial isolates paired with longitudinal multiomics data enables mechanistic microbiome research.</title>
        <authorList>
            <person name="Poyet M."/>
            <person name="Groussin M."/>
            <person name="Gibbons S.M."/>
            <person name="Avila-Pacheco J."/>
            <person name="Jiang X."/>
            <person name="Kearney S.M."/>
            <person name="Perrotta A.R."/>
            <person name="Berdy B."/>
            <person name="Zhao S."/>
            <person name="Lieberman T.D."/>
            <person name="Swanson P.K."/>
            <person name="Smith M."/>
            <person name="Roesemann S."/>
            <person name="Alexander J.E."/>
            <person name="Rich S.A."/>
            <person name="Livny J."/>
            <person name="Vlamakis H."/>
            <person name="Clish C."/>
            <person name="Bullock K."/>
            <person name="Deik A."/>
            <person name="Scott J."/>
            <person name="Pierce K.A."/>
            <person name="Xavier R.J."/>
            <person name="Alm E.J."/>
        </authorList>
    </citation>
    <scope>NUCLEOTIDE SEQUENCE [LARGE SCALE GENOMIC DNA]</scope>
    <source>
        <strain evidence="5 11">BIOML-A6</strain>
        <strain evidence="3 10">BIOML-A7</strain>
        <strain evidence="4 12">BIOML-A8</strain>
    </source>
</reference>
<dbReference type="GO" id="GO:0003723">
    <property type="term" value="F:RNA binding"/>
    <property type="evidence" value="ECO:0007669"/>
    <property type="project" value="InterPro"/>
</dbReference>
<keyword evidence="6" id="KW-0436">Ligase</keyword>
<dbReference type="GO" id="GO:0004826">
    <property type="term" value="F:phenylalanine-tRNA ligase activity"/>
    <property type="evidence" value="ECO:0007669"/>
    <property type="project" value="InterPro"/>
</dbReference>
<dbReference type="Gene3D" id="3.50.40.10">
    <property type="entry name" value="Phenylalanyl-trna Synthetase, Chain B, domain 3"/>
    <property type="match status" value="1"/>
</dbReference>
<evidence type="ECO:0000313" key="5">
    <source>
        <dbReference type="EMBL" id="KAA5423841.1"/>
    </source>
</evidence>
<dbReference type="GeneID" id="66310047"/>
<sequence length="221" mass="24365">MYQITVSEEIKNACPIFKGAAVYAEVTNTAFCEGLWEEINTFTRELTSTTQPEDIKLQPAIAATREAYKRCGKDPSRYRPSAEALRRRLMRGIALYQIDTLVDLINLVSLRTGYSIGGFDADKIQGTDLKLGVGRAEEPFEGIGRGVLNIEGLPVYRDAVGGIGTPTSDNERTKMDLGTQHILAIVNGYSGQEGLREAAEMIQELLKKYTSSNGGEIIYFE</sequence>
<dbReference type="Proteomes" id="UP000482653">
    <property type="component" value="Unassembled WGS sequence"/>
</dbReference>
<dbReference type="PANTHER" id="PTHR39209">
    <property type="match status" value="1"/>
</dbReference>
<proteinExistence type="predicted"/>
<dbReference type="EMBL" id="JARFID010000045">
    <property type="protein sequence ID" value="MDE8697393.1"/>
    <property type="molecule type" value="Genomic_DNA"/>
</dbReference>
<dbReference type="EMBL" id="VVYV01000001">
    <property type="protein sequence ID" value="KAA5423841.1"/>
    <property type="molecule type" value="Genomic_DNA"/>
</dbReference>
<dbReference type="PANTHER" id="PTHR39209:SF2">
    <property type="entry name" value="CYTOPLASMIC PROTEIN"/>
    <property type="match status" value="1"/>
</dbReference>
<organism evidence="2 8">
    <name type="scientific">Bacteroides cellulosilyticus</name>
    <dbReference type="NCBI Taxonomy" id="246787"/>
    <lineage>
        <taxon>Bacteria</taxon>
        <taxon>Pseudomonadati</taxon>
        <taxon>Bacteroidota</taxon>
        <taxon>Bacteroidia</taxon>
        <taxon>Bacteroidales</taxon>
        <taxon>Bacteroidaceae</taxon>
        <taxon>Bacteroides</taxon>
    </lineage>
</organism>
<dbReference type="KEGG" id="bcel:BcellWH2_04135"/>
<dbReference type="eggNOG" id="COG3382">
    <property type="taxonomic scope" value="Bacteria"/>
</dbReference>
<feature type="domain" description="B3/B4 tRNA-binding" evidence="1">
    <location>
        <begin position="62"/>
        <end position="211"/>
    </location>
</feature>
<dbReference type="Proteomes" id="UP000325055">
    <property type="component" value="Unassembled WGS sequence"/>
</dbReference>
<dbReference type="EMBL" id="VVYX01000002">
    <property type="protein sequence ID" value="KAA5422402.1"/>
    <property type="molecule type" value="Genomic_DNA"/>
</dbReference>
<protein>
    <submittedName>
        <fullName evidence="2">B3/4 domain protein</fullName>
    </submittedName>
    <submittedName>
        <fullName evidence="6">Phenylalanine--tRNA ligase beta subunit-related protein</fullName>
    </submittedName>
</protein>
<accession>A0A0N7IFW7</accession>